<keyword evidence="2" id="KW-1185">Reference proteome</keyword>
<accession>A0A3R7RK67</accession>
<dbReference type="VEuPathDB" id="TriTrypDB:TRSC58_03073"/>
<dbReference type="AlphaFoldDB" id="A0A3R7RK67"/>
<evidence type="ECO:0000313" key="2">
    <source>
        <dbReference type="Proteomes" id="UP000283634"/>
    </source>
</evidence>
<gene>
    <name evidence="1" type="ORF">TraAM80_04340</name>
</gene>
<dbReference type="GeneID" id="40328273"/>
<dbReference type="OrthoDB" id="240666at2759"/>
<evidence type="ECO:0000313" key="1">
    <source>
        <dbReference type="EMBL" id="RNF05807.1"/>
    </source>
</evidence>
<dbReference type="RefSeq" id="XP_029238900.1">
    <property type="nucleotide sequence ID" value="XM_029381273.1"/>
</dbReference>
<dbReference type="OMA" id="DTHFEAN"/>
<sequence length="129" mass="14407">MLQGLGPTSFNWHGSIPTAQADTHFEANFCHFDFFLDTQAMPDEALAEQVYKVPEGESHWHLRTFWGQNLCCMPVVITSIPGAGFVNFFHPIFKSCLNFHSVTLLEVLCCNLCMEQPHKVCGAGTLLST</sequence>
<organism evidence="1 2">
    <name type="scientific">Trypanosoma rangeli</name>
    <dbReference type="NCBI Taxonomy" id="5698"/>
    <lineage>
        <taxon>Eukaryota</taxon>
        <taxon>Discoba</taxon>
        <taxon>Euglenozoa</taxon>
        <taxon>Kinetoplastea</taxon>
        <taxon>Metakinetoplastina</taxon>
        <taxon>Trypanosomatida</taxon>
        <taxon>Trypanosomatidae</taxon>
        <taxon>Trypanosoma</taxon>
        <taxon>Herpetosoma</taxon>
    </lineage>
</organism>
<name>A0A3R7RK67_TRYRA</name>
<reference evidence="1 2" key="1">
    <citation type="journal article" date="2018" name="BMC Genomics">
        <title>Genomic comparison of Trypanosoma conorhini and Trypanosoma rangeli to Trypanosoma cruzi strains of high and low virulence.</title>
        <authorList>
            <person name="Bradwell K.R."/>
            <person name="Koparde V.N."/>
            <person name="Matveyev A.V."/>
            <person name="Serrano M.G."/>
            <person name="Alves J.M."/>
            <person name="Parikh H."/>
            <person name="Huang B."/>
            <person name="Lee V."/>
            <person name="Espinosa-Alvarez O."/>
            <person name="Ortiz P.A."/>
            <person name="Costa-Martins A.G."/>
            <person name="Teixeira M.M."/>
            <person name="Buck G.A."/>
        </authorList>
    </citation>
    <scope>NUCLEOTIDE SEQUENCE [LARGE SCALE GENOMIC DNA]</scope>
    <source>
        <strain evidence="1 2">AM80</strain>
    </source>
</reference>
<protein>
    <submittedName>
        <fullName evidence="1">Uncharacterized protein</fullName>
    </submittedName>
</protein>
<comment type="caution">
    <text evidence="1">The sequence shown here is derived from an EMBL/GenBank/DDBJ whole genome shotgun (WGS) entry which is preliminary data.</text>
</comment>
<dbReference type="Proteomes" id="UP000283634">
    <property type="component" value="Unassembled WGS sequence"/>
</dbReference>
<dbReference type="EMBL" id="MKGL01000125">
    <property type="protein sequence ID" value="RNF05807.1"/>
    <property type="molecule type" value="Genomic_DNA"/>
</dbReference>
<proteinExistence type="predicted"/>